<evidence type="ECO:0000313" key="2">
    <source>
        <dbReference type="EMBL" id="TNN18233.1"/>
    </source>
</evidence>
<dbReference type="EMBL" id="SKCS01000080">
    <property type="protein sequence ID" value="TNN18233.1"/>
    <property type="molecule type" value="Genomic_DNA"/>
</dbReference>
<dbReference type="GO" id="GO:0005634">
    <property type="term" value="C:nucleus"/>
    <property type="evidence" value="ECO:0007669"/>
    <property type="project" value="TreeGrafter"/>
</dbReference>
<keyword evidence="3" id="KW-1185">Reference proteome</keyword>
<gene>
    <name evidence="2" type="ORF">EWB00_010528</name>
</gene>
<dbReference type="PANTHER" id="PTHR13261:SF0">
    <property type="entry name" value="BRCA2 AND CDKN1A-INTERACTING PROTEIN"/>
    <property type="match status" value="1"/>
</dbReference>
<organism evidence="2 3">
    <name type="scientific">Schistosoma japonicum</name>
    <name type="common">Blood fluke</name>
    <dbReference type="NCBI Taxonomy" id="6182"/>
    <lineage>
        <taxon>Eukaryota</taxon>
        <taxon>Metazoa</taxon>
        <taxon>Spiralia</taxon>
        <taxon>Lophotrochozoa</taxon>
        <taxon>Platyhelminthes</taxon>
        <taxon>Trematoda</taxon>
        <taxon>Digenea</taxon>
        <taxon>Strigeidida</taxon>
        <taxon>Schistosomatoidea</taxon>
        <taxon>Schistosomatidae</taxon>
        <taxon>Schistosoma</taxon>
    </lineage>
</organism>
<name>A0A4Z2DNZ3_SCHJA</name>
<dbReference type="OrthoDB" id="27543at2759"/>
<proteinExistence type="inferred from homology"/>
<protein>
    <submittedName>
        <fullName evidence="2">Protein BCCIP</fullName>
    </submittedName>
</protein>
<comment type="similarity">
    <text evidence="1">Belongs to the BCP1 family.</text>
</comment>
<dbReference type="Proteomes" id="UP000311919">
    <property type="component" value="Unassembled WGS sequence"/>
</dbReference>
<evidence type="ECO:0000256" key="1">
    <source>
        <dbReference type="ARBA" id="ARBA00006781"/>
    </source>
</evidence>
<dbReference type="AlphaFoldDB" id="A0A4Z2DNZ3"/>
<dbReference type="STRING" id="6182.A0A4Z2DNZ3"/>
<dbReference type="PANTHER" id="PTHR13261">
    <property type="entry name" value="BRCA2 AND CDKN1A INTERACTING PROTEIN"/>
    <property type="match status" value="1"/>
</dbReference>
<evidence type="ECO:0000313" key="3">
    <source>
        <dbReference type="Proteomes" id="UP000311919"/>
    </source>
</evidence>
<dbReference type="InterPro" id="IPR025602">
    <property type="entry name" value="BCP1_family"/>
</dbReference>
<comment type="caution">
    <text evidence="2">The sequence shown here is derived from an EMBL/GenBank/DDBJ whole genome shotgun (WGS) entry which is preliminary data.</text>
</comment>
<sequence length="269" mass="30038">MPRKAAKIDSVDSPIETLNFELEGFPPDINDRDSISILLKHLFPDSFTINVGDLAEYIVSQNSIGTVIKPACDGDDDESDEDSDDDIVFAVTSVVDLSLKSAEKHSVINDLRKFILNGVESSKDIFAKDKVVEILVKDMNCNPYLLINERFENLPLSVCAESVSALPSELKSSNLLPTHLLLLSWAYTEDNKDSDKKFEYAYPEMEYIVPHALHVVELDYKSVSSHSVRKNLGNKGEESTNDFNTLLLVVIPIDKFHDILSSVTNQVCK</sequence>
<accession>A0A4Z2DNZ3</accession>
<dbReference type="Pfam" id="PF13862">
    <property type="entry name" value="BCCIP"/>
    <property type="match status" value="1"/>
</dbReference>
<reference evidence="2 3" key="1">
    <citation type="submission" date="2019-03" db="EMBL/GenBank/DDBJ databases">
        <title>An improved genome assembly of the fluke Schistosoma japonicum.</title>
        <authorList>
            <person name="Hu W."/>
            <person name="Luo F."/>
            <person name="Yin M."/>
            <person name="Mo X."/>
            <person name="Sun C."/>
            <person name="Wu Q."/>
            <person name="Zhu B."/>
            <person name="Xiang M."/>
            <person name="Wang J."/>
            <person name="Wang Y."/>
            <person name="Zhang T."/>
            <person name="Xu B."/>
            <person name="Zheng H."/>
            <person name="Feng Z."/>
        </authorList>
    </citation>
    <scope>NUCLEOTIDE SEQUENCE [LARGE SCALE GENOMIC DNA]</scope>
    <source>
        <strain evidence="2">HuSjv2</strain>
        <tissue evidence="2">Worms</tissue>
    </source>
</reference>